<name>A0A399JCY3_9MICC</name>
<proteinExistence type="predicted"/>
<dbReference type="AlphaFoldDB" id="A0A399JCY3"/>
<reference evidence="1 2" key="1">
    <citation type="submission" date="2018-07" db="EMBL/GenBank/DDBJ databases">
        <title>Arthrobacter sp. nov., isolated from raw cow's milk with high bacterial count.</title>
        <authorList>
            <person name="Hahne J."/>
            <person name="Isele D."/>
            <person name="Lipski A."/>
        </authorList>
    </citation>
    <scope>NUCLEOTIDE SEQUENCE [LARGE SCALE GENOMIC DNA]</scope>
    <source>
        <strain evidence="1 2">JZ R-35</strain>
    </source>
</reference>
<dbReference type="EMBL" id="QQXK01000019">
    <property type="protein sequence ID" value="RII41892.1"/>
    <property type="molecule type" value="Genomic_DNA"/>
</dbReference>
<evidence type="ECO:0000313" key="1">
    <source>
        <dbReference type="EMBL" id="RII41892.1"/>
    </source>
</evidence>
<gene>
    <name evidence="1" type="ORF">DWB68_10220</name>
</gene>
<organism evidence="1 2">
    <name type="scientific">Galactobacter valiniphilus</name>
    <dbReference type="NCBI Taxonomy" id="2676122"/>
    <lineage>
        <taxon>Bacteria</taxon>
        <taxon>Bacillati</taxon>
        <taxon>Actinomycetota</taxon>
        <taxon>Actinomycetes</taxon>
        <taxon>Micrococcales</taxon>
        <taxon>Micrococcaceae</taxon>
        <taxon>Galactobacter</taxon>
    </lineage>
</organism>
<protein>
    <submittedName>
        <fullName evidence="1">Uncharacterized protein</fullName>
    </submittedName>
</protein>
<keyword evidence="2" id="KW-1185">Reference proteome</keyword>
<comment type="caution">
    <text evidence="1">The sequence shown here is derived from an EMBL/GenBank/DDBJ whole genome shotgun (WGS) entry which is preliminary data.</text>
</comment>
<accession>A0A399JCY3</accession>
<evidence type="ECO:0000313" key="2">
    <source>
        <dbReference type="Proteomes" id="UP000265419"/>
    </source>
</evidence>
<sequence>MTHLLKVHAVHPAVDDLPELVDEWEHEDRHVDATEARRQWLTRDRPGASPVTRHPDGSCTYTDANGCTHTLQWINPAAVQGVLL</sequence>
<dbReference type="RefSeq" id="WP_119425042.1">
    <property type="nucleotide sequence ID" value="NZ_QQXK01000019.1"/>
</dbReference>
<dbReference type="Proteomes" id="UP000265419">
    <property type="component" value="Unassembled WGS sequence"/>
</dbReference>